<dbReference type="RefSeq" id="WP_173165742.1">
    <property type="nucleotide sequence ID" value="NZ_AP022871.1"/>
</dbReference>
<feature type="domain" description="STAS" evidence="1">
    <location>
        <begin position="21"/>
        <end position="98"/>
    </location>
</feature>
<dbReference type="InterPro" id="IPR002645">
    <property type="entry name" value="STAS_dom"/>
</dbReference>
<keyword evidence="3" id="KW-1185">Reference proteome</keyword>
<protein>
    <recommendedName>
        <fullName evidence="1">STAS domain-containing protein</fullName>
    </recommendedName>
</protein>
<evidence type="ECO:0000259" key="1">
    <source>
        <dbReference type="PROSITE" id="PS50801"/>
    </source>
</evidence>
<dbReference type="CDD" id="cd07043">
    <property type="entry name" value="STAS_anti-anti-sigma_factors"/>
    <property type="match status" value="1"/>
</dbReference>
<evidence type="ECO:0000313" key="3">
    <source>
        <dbReference type="Proteomes" id="UP000503011"/>
    </source>
</evidence>
<dbReference type="PROSITE" id="PS50801">
    <property type="entry name" value="STAS"/>
    <property type="match status" value="1"/>
</dbReference>
<reference evidence="2 3" key="1">
    <citation type="submission" date="2020-03" db="EMBL/GenBank/DDBJ databases">
        <title>Whole genome shotgun sequence of Phytohabitans suffuscus NBRC 105367.</title>
        <authorList>
            <person name="Komaki H."/>
            <person name="Tamura T."/>
        </authorList>
    </citation>
    <scope>NUCLEOTIDE SEQUENCE [LARGE SCALE GENOMIC DNA]</scope>
    <source>
        <strain evidence="2 3">NBRC 105367</strain>
    </source>
</reference>
<dbReference type="Gene3D" id="3.30.750.24">
    <property type="entry name" value="STAS domain"/>
    <property type="match status" value="1"/>
</dbReference>
<dbReference type="InterPro" id="IPR058548">
    <property type="entry name" value="MlaB-like_STAS"/>
</dbReference>
<reference evidence="2 3" key="2">
    <citation type="submission" date="2020-03" db="EMBL/GenBank/DDBJ databases">
        <authorList>
            <person name="Ichikawa N."/>
            <person name="Kimura A."/>
            <person name="Kitahashi Y."/>
            <person name="Uohara A."/>
        </authorList>
    </citation>
    <scope>NUCLEOTIDE SEQUENCE [LARGE SCALE GENOMIC DNA]</scope>
    <source>
        <strain evidence="2 3">NBRC 105367</strain>
    </source>
</reference>
<sequence length="136" mass="14287">MSTPTPAGRPPRPGRVPLVEIVITEPLDARVVPRLRGLLGEALALRPEHLVVDLAGCALIDASGVDVLMETHRHAVRDGGRLSLRAPSPAVHRNLQLTRATSALDIIWPQSTLPAEEWSAAAGTGAVAAAQPEPAL</sequence>
<dbReference type="InterPro" id="IPR036513">
    <property type="entry name" value="STAS_dom_sf"/>
</dbReference>
<proteinExistence type="predicted"/>
<dbReference type="SUPFAM" id="SSF52091">
    <property type="entry name" value="SpoIIaa-like"/>
    <property type="match status" value="1"/>
</dbReference>
<dbReference type="Pfam" id="PF13466">
    <property type="entry name" value="STAS_2"/>
    <property type="match status" value="1"/>
</dbReference>
<gene>
    <name evidence="2" type="ORF">Psuf_093500</name>
</gene>
<name>A0A6F8Z0X1_9ACTN</name>
<dbReference type="Proteomes" id="UP000503011">
    <property type="component" value="Chromosome"/>
</dbReference>
<evidence type="ECO:0000313" key="2">
    <source>
        <dbReference type="EMBL" id="BCB92037.1"/>
    </source>
</evidence>
<accession>A0A6F8Z0X1</accession>
<dbReference type="AlphaFoldDB" id="A0A6F8Z0X1"/>
<organism evidence="2 3">
    <name type="scientific">Phytohabitans suffuscus</name>
    <dbReference type="NCBI Taxonomy" id="624315"/>
    <lineage>
        <taxon>Bacteria</taxon>
        <taxon>Bacillati</taxon>
        <taxon>Actinomycetota</taxon>
        <taxon>Actinomycetes</taxon>
        <taxon>Micromonosporales</taxon>
        <taxon>Micromonosporaceae</taxon>
    </lineage>
</organism>
<dbReference type="EMBL" id="AP022871">
    <property type="protein sequence ID" value="BCB92037.1"/>
    <property type="molecule type" value="Genomic_DNA"/>
</dbReference>
<dbReference type="KEGG" id="psuu:Psuf_093500"/>